<dbReference type="Pfam" id="PF00842">
    <property type="entry name" value="Ala_racemase_C"/>
    <property type="match status" value="1"/>
</dbReference>
<comment type="similarity">
    <text evidence="4">Belongs to the alanine racemase family.</text>
</comment>
<comment type="function">
    <text evidence="4">Catalyzes the interconversion of L-alanine and D-alanine. May also act on other amino acids.</text>
</comment>
<dbReference type="InterPro" id="IPR029066">
    <property type="entry name" value="PLP-binding_barrel"/>
</dbReference>
<evidence type="ECO:0000313" key="8">
    <source>
        <dbReference type="EMBL" id="MCT7317345.1"/>
    </source>
</evidence>
<feature type="active site" description="Proton acceptor; specific for D-alanine" evidence="4">
    <location>
        <position position="38"/>
    </location>
</feature>
<keyword evidence="2 4" id="KW-0663">Pyridoxal phosphate</keyword>
<feature type="binding site" evidence="4 6">
    <location>
        <position position="141"/>
    </location>
    <ligand>
        <name>substrate</name>
    </ligand>
</feature>
<dbReference type="GO" id="GO:0030170">
    <property type="term" value="F:pyridoxal phosphate binding"/>
    <property type="evidence" value="ECO:0007669"/>
    <property type="project" value="UniProtKB-UniRule"/>
</dbReference>
<protein>
    <recommendedName>
        <fullName evidence="4">Alanine racemase</fullName>
        <ecNumber evidence="4">5.1.1.1</ecNumber>
    </recommendedName>
</protein>
<evidence type="ECO:0000259" key="7">
    <source>
        <dbReference type="SMART" id="SM01005"/>
    </source>
</evidence>
<dbReference type="Proteomes" id="UP001164374">
    <property type="component" value="Unassembled WGS sequence"/>
</dbReference>
<dbReference type="InterPro" id="IPR009006">
    <property type="entry name" value="Ala_racemase/Decarboxylase_C"/>
</dbReference>
<dbReference type="PRINTS" id="PR00992">
    <property type="entry name" value="ALARACEMASE"/>
</dbReference>
<dbReference type="InterPro" id="IPR020622">
    <property type="entry name" value="Ala_racemase_pyridoxalP-BS"/>
</dbReference>
<dbReference type="PANTHER" id="PTHR30511">
    <property type="entry name" value="ALANINE RACEMASE"/>
    <property type="match status" value="1"/>
</dbReference>
<dbReference type="GO" id="GO:0008784">
    <property type="term" value="F:alanine racemase activity"/>
    <property type="evidence" value="ECO:0007669"/>
    <property type="project" value="UniProtKB-UniRule"/>
</dbReference>
<evidence type="ECO:0000256" key="4">
    <source>
        <dbReference type="HAMAP-Rule" id="MF_01201"/>
    </source>
</evidence>
<dbReference type="Gene3D" id="3.20.20.10">
    <property type="entry name" value="Alanine racemase"/>
    <property type="match status" value="1"/>
</dbReference>
<comment type="pathway">
    <text evidence="4">Amino-acid biosynthesis; D-alanine biosynthesis; D-alanine from L-alanine: step 1/1.</text>
</comment>
<feature type="domain" description="Alanine racemase C-terminal" evidence="7">
    <location>
        <begin position="242"/>
        <end position="368"/>
    </location>
</feature>
<accession>A0AAE3LBU3</accession>
<dbReference type="Gene3D" id="2.40.37.10">
    <property type="entry name" value="Lyase, Ornithine Decarboxylase, Chain A, domain 1"/>
    <property type="match status" value="1"/>
</dbReference>
<evidence type="ECO:0000256" key="1">
    <source>
        <dbReference type="ARBA" id="ARBA00001933"/>
    </source>
</evidence>
<comment type="catalytic activity">
    <reaction evidence="4">
        <text>L-alanine = D-alanine</text>
        <dbReference type="Rhea" id="RHEA:20249"/>
        <dbReference type="ChEBI" id="CHEBI:57416"/>
        <dbReference type="ChEBI" id="CHEBI:57972"/>
        <dbReference type="EC" id="5.1.1.1"/>
    </reaction>
</comment>
<dbReference type="InterPro" id="IPR001608">
    <property type="entry name" value="Ala_racemase_N"/>
</dbReference>
<feature type="modified residue" description="N6-(pyridoxal phosphate)lysine" evidence="4 5">
    <location>
        <position position="38"/>
    </location>
</feature>
<dbReference type="EMBL" id="JAOCQJ010000004">
    <property type="protein sequence ID" value="MCT7317345.1"/>
    <property type="molecule type" value="Genomic_DNA"/>
</dbReference>
<dbReference type="CDD" id="cd00430">
    <property type="entry name" value="PLPDE_III_AR"/>
    <property type="match status" value="1"/>
</dbReference>
<dbReference type="NCBIfam" id="TIGR00492">
    <property type="entry name" value="alr"/>
    <property type="match status" value="1"/>
</dbReference>
<evidence type="ECO:0000256" key="2">
    <source>
        <dbReference type="ARBA" id="ARBA00022898"/>
    </source>
</evidence>
<dbReference type="AlphaFoldDB" id="A0AAE3LBU3"/>
<dbReference type="SMART" id="SM01005">
    <property type="entry name" value="Ala_racemase_C"/>
    <property type="match status" value="1"/>
</dbReference>
<evidence type="ECO:0000256" key="6">
    <source>
        <dbReference type="PIRSR" id="PIRSR600821-52"/>
    </source>
</evidence>
<dbReference type="EC" id="5.1.1.1" evidence="4"/>
<reference evidence="8" key="1">
    <citation type="journal article" date="2023" name="Front. Microbiol.">
        <title>Ralstonia chuxiongensis sp. nov., Ralstonia mojiangensis sp. nov., and Ralstonia soli sp. nov., isolated from tobacco fields, are three novel species in the family Burkholderiaceae.</title>
        <authorList>
            <person name="Lu C.H."/>
            <person name="Zhang Y.Y."/>
            <person name="Jiang N."/>
            <person name="Chen W."/>
            <person name="Shao X."/>
            <person name="Zhao Z.M."/>
            <person name="Lu W.L."/>
            <person name="Hu X."/>
            <person name="Xi Y.X."/>
            <person name="Zou S.Y."/>
            <person name="Wei Q.J."/>
            <person name="Lin Z.L."/>
            <person name="Gong L."/>
            <person name="Gai X.T."/>
            <person name="Zhang L.Q."/>
            <person name="Li J.Y."/>
            <person name="Jin Y."/>
            <person name="Xia Z.Y."/>
        </authorList>
    </citation>
    <scope>NUCLEOTIDE SEQUENCE</scope>
    <source>
        <strain evidence="8">22TCCZM01-4</strain>
    </source>
</reference>
<feature type="binding site" evidence="4 6">
    <location>
        <position position="311"/>
    </location>
    <ligand>
        <name>substrate</name>
    </ligand>
</feature>
<name>A0AAE3LBU3_9RALS</name>
<feature type="active site" description="Proton acceptor; specific for L-alanine" evidence="4">
    <location>
        <position position="263"/>
    </location>
</feature>
<dbReference type="PANTHER" id="PTHR30511:SF0">
    <property type="entry name" value="ALANINE RACEMASE, CATABOLIC-RELATED"/>
    <property type="match status" value="1"/>
</dbReference>
<dbReference type="RefSeq" id="WP_260800078.1">
    <property type="nucleotide sequence ID" value="NZ_JAOCQJ010000004.1"/>
</dbReference>
<sequence>MGGTQPAARLLIDLDAIIANWRRLSEIASPARCGAVVKADAYGLGATHVVRALLRAGCREFFVALVDEGVQLRDTLKSEWPANARIHVLHGPLPGAEATCLSHGLTPVLNSLDQIERWTRLAAYHQRRLSAAIQVDTGMARLGLSPADLDRLQTRPSRLDGITTTFLMTHLASAEEADNPMNPLQLERFNAARKRFSQALACLANSSGIFLGSAFHFDVVRPGAALYGVAPTVGQANPMRPVVRIKASLIQCRDVVRGEGVGYNHTWSAPRPSRIATVSVGYADGYLRSASNRAKLRLNGEDVPVVGRVSMDTVTVDVSAINPEYLVPGALFDVIDDVQDINALALQAETNAYEILTSLGSRYRREYVGGQKIYP</sequence>
<reference evidence="8" key="2">
    <citation type="submission" date="2023-02" db="EMBL/GenBank/DDBJ databases">
        <authorList>
            <person name="Lu C.-H."/>
        </authorList>
    </citation>
    <scope>NUCLEOTIDE SEQUENCE</scope>
    <source>
        <strain evidence="8">22TCCZM01-4</strain>
    </source>
</reference>
<dbReference type="GO" id="GO:0005829">
    <property type="term" value="C:cytosol"/>
    <property type="evidence" value="ECO:0007669"/>
    <property type="project" value="TreeGrafter"/>
</dbReference>
<dbReference type="InterPro" id="IPR000821">
    <property type="entry name" value="Ala_racemase"/>
</dbReference>
<dbReference type="Pfam" id="PF01168">
    <property type="entry name" value="Ala_racemase_N"/>
    <property type="match status" value="1"/>
</dbReference>
<evidence type="ECO:0000256" key="5">
    <source>
        <dbReference type="PIRSR" id="PIRSR600821-50"/>
    </source>
</evidence>
<gene>
    <name evidence="8" type="primary">alr</name>
    <name evidence="8" type="ORF">N5I87_15150</name>
</gene>
<dbReference type="SUPFAM" id="SSF50621">
    <property type="entry name" value="Alanine racemase C-terminal domain-like"/>
    <property type="match status" value="1"/>
</dbReference>
<dbReference type="PROSITE" id="PS00395">
    <property type="entry name" value="ALANINE_RACEMASE"/>
    <property type="match status" value="1"/>
</dbReference>
<comment type="cofactor">
    <cofactor evidence="1 4 5">
        <name>pyridoxal 5'-phosphate</name>
        <dbReference type="ChEBI" id="CHEBI:597326"/>
    </cofactor>
</comment>
<organism evidence="8 9">
    <name type="scientific">Ralstonia mojiangensis</name>
    <dbReference type="NCBI Taxonomy" id="2953895"/>
    <lineage>
        <taxon>Bacteria</taxon>
        <taxon>Pseudomonadati</taxon>
        <taxon>Pseudomonadota</taxon>
        <taxon>Betaproteobacteria</taxon>
        <taxon>Burkholderiales</taxon>
        <taxon>Burkholderiaceae</taxon>
        <taxon>Ralstonia</taxon>
    </lineage>
</organism>
<dbReference type="HAMAP" id="MF_01201">
    <property type="entry name" value="Ala_racemase"/>
    <property type="match status" value="1"/>
</dbReference>
<proteinExistence type="inferred from homology"/>
<evidence type="ECO:0000256" key="3">
    <source>
        <dbReference type="ARBA" id="ARBA00023235"/>
    </source>
</evidence>
<dbReference type="InterPro" id="IPR011079">
    <property type="entry name" value="Ala_racemase_C"/>
</dbReference>
<dbReference type="SUPFAM" id="SSF51419">
    <property type="entry name" value="PLP-binding barrel"/>
    <property type="match status" value="1"/>
</dbReference>
<evidence type="ECO:0000313" key="9">
    <source>
        <dbReference type="Proteomes" id="UP001164374"/>
    </source>
</evidence>
<comment type="caution">
    <text evidence="8">The sequence shown here is derived from an EMBL/GenBank/DDBJ whole genome shotgun (WGS) entry which is preliminary data.</text>
</comment>
<keyword evidence="3 4" id="KW-0413">Isomerase</keyword>
<dbReference type="GO" id="GO:0030632">
    <property type="term" value="P:D-alanine biosynthetic process"/>
    <property type="evidence" value="ECO:0007669"/>
    <property type="project" value="UniProtKB-UniRule"/>
</dbReference>